<dbReference type="EMBL" id="BAAANS010000062">
    <property type="protein sequence ID" value="GAA2118225.1"/>
    <property type="molecule type" value="Genomic_DNA"/>
</dbReference>
<feature type="compositionally biased region" description="Acidic residues" evidence="1">
    <location>
        <begin position="398"/>
        <end position="410"/>
    </location>
</feature>
<evidence type="ECO:0000256" key="1">
    <source>
        <dbReference type="SAM" id="MobiDB-lite"/>
    </source>
</evidence>
<evidence type="ECO:0000313" key="3">
    <source>
        <dbReference type="EMBL" id="GAA2118225.1"/>
    </source>
</evidence>
<dbReference type="InterPro" id="IPR042185">
    <property type="entry name" value="Serpin_sf_2"/>
</dbReference>
<sequence length="410" mass="42916">MPMHRTVRAVNELTARWGRAAPAAGRNTALSAPAAWAPLALLAAGAAGPAARELADALGVPLDLAAGSGRELLAALDRTPGVTAALGLWTADRLPLEPAWTAALPPHSHGRITGDPDADRAALDRWAADRTAGAIPRMPAAVTPDTALLLAGALTVRADWIRRFWPCSQQPEAGPWQGRDLAGLWRRTGLLDRVGVADTAAGPLTVLKVLGRRGVDVHLCLGPEDADPGAVLAAAVGTAAHPRTVRPGTGLPDGAPGPGLDARWVRSHSREPVLHVETVEFDLADDHDLLERPDLFGLRTAADTGRGHFPGISTEPLAVESARQTTTAVFGPRGFRAASVTAFGMAAAGIPAPPPYLARRLTVAFDRPFAFLAVQRTSRLVLAAGWVADPTSAHPEPDDPELDDDPEGDW</sequence>
<keyword evidence="4" id="KW-1185">Reference proteome</keyword>
<dbReference type="SUPFAM" id="SSF56574">
    <property type="entry name" value="Serpins"/>
    <property type="match status" value="2"/>
</dbReference>
<evidence type="ECO:0000313" key="4">
    <source>
        <dbReference type="Proteomes" id="UP001500897"/>
    </source>
</evidence>
<feature type="region of interest" description="Disordered" evidence="1">
    <location>
        <begin position="388"/>
        <end position="410"/>
    </location>
</feature>
<organism evidence="3 4">
    <name type="scientific">Kitasatospora saccharophila</name>
    <dbReference type="NCBI Taxonomy" id="407973"/>
    <lineage>
        <taxon>Bacteria</taxon>
        <taxon>Bacillati</taxon>
        <taxon>Actinomycetota</taxon>
        <taxon>Actinomycetes</taxon>
        <taxon>Kitasatosporales</taxon>
        <taxon>Streptomycetaceae</taxon>
        <taxon>Kitasatospora</taxon>
    </lineage>
</organism>
<name>A0ABN3IY24_9ACTN</name>
<feature type="domain" description="Serpin" evidence="2">
    <location>
        <begin position="24"/>
        <end position="167"/>
    </location>
</feature>
<dbReference type="Gene3D" id="2.30.39.10">
    <property type="entry name" value="Alpha-1-antitrypsin, domain 1"/>
    <property type="match status" value="1"/>
</dbReference>
<protein>
    <recommendedName>
        <fullName evidence="2">Serpin domain-containing protein</fullName>
    </recommendedName>
</protein>
<proteinExistence type="predicted"/>
<dbReference type="InterPro" id="IPR036186">
    <property type="entry name" value="Serpin_sf"/>
</dbReference>
<dbReference type="InterPro" id="IPR042178">
    <property type="entry name" value="Serpin_sf_1"/>
</dbReference>
<dbReference type="InterPro" id="IPR023796">
    <property type="entry name" value="Serpin_dom"/>
</dbReference>
<dbReference type="Gene3D" id="3.30.497.10">
    <property type="entry name" value="Antithrombin, subunit I, domain 2"/>
    <property type="match status" value="2"/>
</dbReference>
<evidence type="ECO:0000259" key="2">
    <source>
        <dbReference type="Pfam" id="PF00079"/>
    </source>
</evidence>
<gene>
    <name evidence="3" type="ORF">GCM10009759_65320</name>
</gene>
<accession>A0ABN3IY24</accession>
<dbReference type="InterPro" id="IPR000215">
    <property type="entry name" value="Serpin_fam"/>
</dbReference>
<comment type="caution">
    <text evidence="3">The sequence shown here is derived from an EMBL/GenBank/DDBJ whole genome shotgun (WGS) entry which is preliminary data.</text>
</comment>
<dbReference type="Pfam" id="PF00079">
    <property type="entry name" value="Serpin"/>
    <property type="match status" value="1"/>
</dbReference>
<dbReference type="PANTHER" id="PTHR11461:SF211">
    <property type="entry name" value="GH10112P-RELATED"/>
    <property type="match status" value="1"/>
</dbReference>
<reference evidence="3 4" key="1">
    <citation type="journal article" date="2019" name="Int. J. Syst. Evol. Microbiol.">
        <title>The Global Catalogue of Microorganisms (GCM) 10K type strain sequencing project: providing services to taxonomists for standard genome sequencing and annotation.</title>
        <authorList>
            <consortium name="The Broad Institute Genomics Platform"/>
            <consortium name="The Broad Institute Genome Sequencing Center for Infectious Disease"/>
            <person name="Wu L."/>
            <person name="Ma J."/>
        </authorList>
    </citation>
    <scope>NUCLEOTIDE SEQUENCE [LARGE SCALE GENOMIC DNA]</scope>
    <source>
        <strain evidence="3 4">JCM 14559</strain>
    </source>
</reference>
<dbReference type="Proteomes" id="UP001500897">
    <property type="component" value="Unassembled WGS sequence"/>
</dbReference>
<dbReference type="PANTHER" id="PTHR11461">
    <property type="entry name" value="SERINE PROTEASE INHIBITOR, SERPIN"/>
    <property type="match status" value="1"/>
</dbReference>